<gene>
    <name evidence="13" type="primary">MMACHC_0</name>
    <name evidence="13" type="ORF">FJT64_010193</name>
</gene>
<dbReference type="EMBL" id="VIIS01001857">
    <property type="protein sequence ID" value="KAF0291737.1"/>
    <property type="molecule type" value="Genomic_DNA"/>
</dbReference>
<keyword evidence="10" id="KW-0560">Oxidoreductase</keyword>
<comment type="subcellular location">
    <subcellularLocation>
        <location evidence="3">Cytoplasm</location>
    </subcellularLocation>
</comment>
<evidence type="ECO:0000256" key="10">
    <source>
        <dbReference type="ARBA" id="ARBA00023002"/>
    </source>
</evidence>
<dbReference type="OrthoDB" id="409189at2759"/>
<evidence type="ECO:0000256" key="5">
    <source>
        <dbReference type="ARBA" id="ARBA00022490"/>
    </source>
</evidence>
<keyword evidence="6" id="KW-0285">Flavoprotein</keyword>
<dbReference type="PANTHER" id="PTHR31457:SF2">
    <property type="entry name" value="CYANOCOBALAMIN REDUCTASE _ ALKYLCOBALAMIN DEALKYLASE"/>
    <property type="match status" value="1"/>
</dbReference>
<comment type="cofactor">
    <cofactor evidence="1">
        <name>FMN</name>
        <dbReference type="ChEBI" id="CHEBI:58210"/>
    </cofactor>
</comment>
<evidence type="ECO:0000256" key="12">
    <source>
        <dbReference type="SAM" id="MobiDB-lite"/>
    </source>
</evidence>
<keyword evidence="14" id="KW-1185">Reference proteome</keyword>
<evidence type="ECO:0000256" key="11">
    <source>
        <dbReference type="ARBA" id="ARBA00031313"/>
    </source>
</evidence>
<sequence>MTSTDPQLPGDIVEIQTVAMTPDKRASDGTETSTSPGSARSTSSSGIGSSSPSSPANAPSPGVSSAPSPGVPSASPLALVGALRAELEPLGFECHPLLIGWYNEQVSPGFRLPHPPDTLAVVVISTPDMFERCFIPHVRRVGQEPASRRDPLDTCMRHVIGQAARHVHESARVLHDFELGPTRRPRVLVQTAGHVSGAVRLYRRGELKDDPWPEKGAMMGVCLHPKFGGWFALRAVVVLEGVEAPDLQQPQPPEILTTDQQKREVLEQFNWHWRDGRYREFGSPQHRYSALQQEYFLTPPGERQPIVERIARGELPCDGGVEALGEGKN</sequence>
<evidence type="ECO:0000256" key="2">
    <source>
        <dbReference type="ARBA" id="ARBA00001974"/>
    </source>
</evidence>
<evidence type="ECO:0000256" key="9">
    <source>
        <dbReference type="ARBA" id="ARBA00022857"/>
    </source>
</evidence>
<protein>
    <recommendedName>
        <fullName evidence="11">Cyanocobalamin reductase (cyanide-eliminating)</fullName>
    </recommendedName>
</protein>
<feature type="region of interest" description="Disordered" evidence="12">
    <location>
        <begin position="1"/>
        <end position="73"/>
    </location>
</feature>
<dbReference type="Proteomes" id="UP000440578">
    <property type="component" value="Unassembled WGS sequence"/>
</dbReference>
<dbReference type="GO" id="GO:0071949">
    <property type="term" value="F:FAD binding"/>
    <property type="evidence" value="ECO:0007669"/>
    <property type="project" value="TreeGrafter"/>
</dbReference>
<comment type="similarity">
    <text evidence="4">Belongs to the MMACHC family.</text>
</comment>
<dbReference type="GO" id="GO:0005737">
    <property type="term" value="C:cytoplasm"/>
    <property type="evidence" value="ECO:0007669"/>
    <property type="project" value="UniProtKB-SubCell"/>
</dbReference>
<evidence type="ECO:0000256" key="4">
    <source>
        <dbReference type="ARBA" id="ARBA00007762"/>
    </source>
</evidence>
<name>A0A6A4V670_AMPAM</name>
<keyword evidence="5" id="KW-0963">Cytoplasm</keyword>
<keyword evidence="9" id="KW-0521">NADP</keyword>
<dbReference type="GO" id="GO:0033787">
    <property type="term" value="F:cyanocobalamin reductase (cyanide-eliminating) (NADP+) activity"/>
    <property type="evidence" value="ECO:0007669"/>
    <property type="project" value="TreeGrafter"/>
</dbReference>
<organism evidence="13 14">
    <name type="scientific">Amphibalanus amphitrite</name>
    <name type="common">Striped barnacle</name>
    <name type="synonym">Balanus amphitrite</name>
    <dbReference type="NCBI Taxonomy" id="1232801"/>
    <lineage>
        <taxon>Eukaryota</taxon>
        <taxon>Metazoa</taxon>
        <taxon>Ecdysozoa</taxon>
        <taxon>Arthropoda</taxon>
        <taxon>Crustacea</taxon>
        <taxon>Multicrustacea</taxon>
        <taxon>Cirripedia</taxon>
        <taxon>Thoracica</taxon>
        <taxon>Thoracicalcarea</taxon>
        <taxon>Balanomorpha</taxon>
        <taxon>Balanoidea</taxon>
        <taxon>Balanidae</taxon>
        <taxon>Amphibalaninae</taxon>
        <taxon>Amphibalanus</taxon>
    </lineage>
</organism>
<dbReference type="PANTHER" id="PTHR31457">
    <property type="entry name" value="METHYLMALONIC ACIDURIA AND HOMOCYSTINURIA TYPE C PROTEIN"/>
    <property type="match status" value="1"/>
</dbReference>
<dbReference type="CDD" id="cd12959">
    <property type="entry name" value="MMACHC-like"/>
    <property type="match status" value="1"/>
</dbReference>
<dbReference type="Pfam" id="PF16690">
    <property type="entry name" value="MMACHC"/>
    <property type="match status" value="1"/>
</dbReference>
<evidence type="ECO:0000256" key="1">
    <source>
        <dbReference type="ARBA" id="ARBA00001917"/>
    </source>
</evidence>
<reference evidence="13 14" key="1">
    <citation type="submission" date="2019-07" db="EMBL/GenBank/DDBJ databases">
        <title>Draft genome assembly of a fouling barnacle, Amphibalanus amphitrite (Darwin, 1854): The first reference genome for Thecostraca.</title>
        <authorList>
            <person name="Kim W."/>
        </authorList>
    </citation>
    <scope>NUCLEOTIDE SEQUENCE [LARGE SCALE GENOMIC DNA]</scope>
    <source>
        <strain evidence="13">SNU_AA5</strain>
        <tissue evidence="13">Soma without cirri and trophi</tissue>
    </source>
</reference>
<evidence type="ECO:0000313" key="14">
    <source>
        <dbReference type="Proteomes" id="UP000440578"/>
    </source>
</evidence>
<accession>A0A6A4V670</accession>
<dbReference type="InterPro" id="IPR032037">
    <property type="entry name" value="MMACHC"/>
</dbReference>
<proteinExistence type="inferred from homology"/>
<evidence type="ECO:0000256" key="3">
    <source>
        <dbReference type="ARBA" id="ARBA00004496"/>
    </source>
</evidence>
<evidence type="ECO:0000313" key="13">
    <source>
        <dbReference type="EMBL" id="KAF0291737.1"/>
    </source>
</evidence>
<dbReference type="GO" id="GO:0032451">
    <property type="term" value="F:demethylase activity"/>
    <property type="evidence" value="ECO:0007669"/>
    <property type="project" value="TreeGrafter"/>
</dbReference>
<keyword evidence="7" id="KW-0288">FMN</keyword>
<comment type="cofactor">
    <cofactor evidence="2">
        <name>FAD</name>
        <dbReference type="ChEBI" id="CHEBI:57692"/>
    </cofactor>
</comment>
<dbReference type="AlphaFoldDB" id="A0A6A4V670"/>
<comment type="caution">
    <text evidence="13">The sequence shown here is derived from an EMBL/GenBank/DDBJ whole genome shotgun (WGS) entry which is preliminary data.</text>
</comment>
<evidence type="ECO:0000256" key="8">
    <source>
        <dbReference type="ARBA" id="ARBA00022827"/>
    </source>
</evidence>
<feature type="compositionally biased region" description="Low complexity" evidence="12">
    <location>
        <begin position="33"/>
        <end position="73"/>
    </location>
</feature>
<keyword evidence="8" id="KW-0274">FAD</keyword>
<evidence type="ECO:0000256" key="6">
    <source>
        <dbReference type="ARBA" id="ARBA00022630"/>
    </source>
</evidence>
<dbReference type="GO" id="GO:0009235">
    <property type="term" value="P:cobalamin metabolic process"/>
    <property type="evidence" value="ECO:0007669"/>
    <property type="project" value="TreeGrafter"/>
</dbReference>
<evidence type="ECO:0000256" key="7">
    <source>
        <dbReference type="ARBA" id="ARBA00022643"/>
    </source>
</evidence>